<evidence type="ECO:0000259" key="8">
    <source>
        <dbReference type="PROSITE" id="PS50114"/>
    </source>
</evidence>
<feature type="compositionally biased region" description="Low complexity" evidence="7">
    <location>
        <begin position="21"/>
        <end position="34"/>
    </location>
</feature>
<dbReference type="SMART" id="SM00401">
    <property type="entry name" value="ZnF_GATA"/>
    <property type="match status" value="1"/>
</dbReference>
<dbReference type="PANTHER" id="PTHR46125:SF13">
    <property type="entry name" value="GATA TRANSCRIPTION FACTOR 19"/>
    <property type="match status" value="1"/>
</dbReference>
<dbReference type="SUPFAM" id="SSF57716">
    <property type="entry name" value="Glucocorticoid receptor-like (DNA-binding domain)"/>
    <property type="match status" value="1"/>
</dbReference>
<gene>
    <name evidence="10" type="ORF">ACMD2_13095</name>
</gene>
<evidence type="ECO:0000256" key="6">
    <source>
        <dbReference type="PROSITE-ProRule" id="PRU00357"/>
    </source>
</evidence>
<dbReference type="PROSITE" id="PS51017">
    <property type="entry name" value="CCT"/>
    <property type="match status" value="1"/>
</dbReference>
<dbReference type="GO" id="GO:0043565">
    <property type="term" value="F:sequence-specific DNA binding"/>
    <property type="evidence" value="ECO:0007669"/>
    <property type="project" value="InterPro"/>
</dbReference>
<evidence type="ECO:0000259" key="9">
    <source>
        <dbReference type="PROSITE" id="PS51017"/>
    </source>
</evidence>
<dbReference type="GO" id="GO:0005634">
    <property type="term" value="C:nucleus"/>
    <property type="evidence" value="ECO:0007669"/>
    <property type="project" value="UniProtKB-SubCell"/>
</dbReference>
<protein>
    <submittedName>
        <fullName evidence="10">GATA transcription factor 28</fullName>
    </submittedName>
</protein>
<feature type="region of interest" description="Disordered" evidence="7">
    <location>
        <begin position="174"/>
        <end position="207"/>
    </location>
</feature>
<dbReference type="Gene3D" id="3.30.50.10">
    <property type="entry name" value="Erythroid Transcription Factor GATA-1, subunit A"/>
    <property type="match status" value="1"/>
</dbReference>
<keyword evidence="4 6" id="KW-0539">Nucleus</keyword>
<evidence type="ECO:0000256" key="2">
    <source>
        <dbReference type="ARBA" id="ARBA00023015"/>
    </source>
</evidence>
<dbReference type="Proteomes" id="UP000092600">
    <property type="component" value="Unassembled WGS sequence"/>
</dbReference>
<proteinExistence type="predicted"/>
<evidence type="ECO:0000256" key="1">
    <source>
        <dbReference type="ARBA" id="ARBA00004123"/>
    </source>
</evidence>
<name>A0A199UJJ7_ANACO</name>
<dbReference type="GO" id="GO:0008270">
    <property type="term" value="F:zinc ion binding"/>
    <property type="evidence" value="ECO:0007669"/>
    <property type="project" value="UniProtKB-KW"/>
</dbReference>
<keyword evidence="2" id="KW-0805">Transcription regulation</keyword>
<feature type="region of interest" description="Disordered" evidence="7">
    <location>
        <begin position="1"/>
        <end position="52"/>
    </location>
</feature>
<dbReference type="Pfam" id="PF06203">
    <property type="entry name" value="CCT"/>
    <property type="match status" value="1"/>
</dbReference>
<dbReference type="Pfam" id="PF00320">
    <property type="entry name" value="GATA"/>
    <property type="match status" value="1"/>
</dbReference>
<evidence type="ECO:0000256" key="7">
    <source>
        <dbReference type="SAM" id="MobiDB-lite"/>
    </source>
</evidence>
<dbReference type="PROSITE" id="PS50114">
    <property type="entry name" value="GATA_ZN_FINGER_2"/>
    <property type="match status" value="1"/>
</dbReference>
<dbReference type="InterPro" id="IPR000679">
    <property type="entry name" value="Znf_GATA"/>
</dbReference>
<reference evidence="10 11" key="1">
    <citation type="journal article" date="2016" name="DNA Res.">
        <title>The draft genome of MD-2 pineapple using hybrid error correction of long reads.</title>
        <authorList>
            <person name="Redwan R.M."/>
            <person name="Saidin A."/>
            <person name="Kumar S.V."/>
        </authorList>
    </citation>
    <scope>NUCLEOTIDE SEQUENCE [LARGE SCALE GENOMIC DNA]</scope>
    <source>
        <strain evidence="11">cv. MD2</strain>
        <tissue evidence="10">Leaf</tissue>
    </source>
</reference>
<feature type="compositionally biased region" description="Low complexity" evidence="7">
    <location>
        <begin position="182"/>
        <end position="194"/>
    </location>
</feature>
<evidence type="ECO:0000256" key="3">
    <source>
        <dbReference type="ARBA" id="ARBA00023163"/>
    </source>
</evidence>
<keyword evidence="5" id="KW-0862">Zinc</keyword>
<dbReference type="STRING" id="4615.A0A199UJJ7"/>
<keyword evidence="5" id="KW-0479">Metal-binding</keyword>
<dbReference type="CDD" id="cd00202">
    <property type="entry name" value="ZnF_GATA"/>
    <property type="match status" value="1"/>
</dbReference>
<evidence type="ECO:0000313" key="11">
    <source>
        <dbReference type="Proteomes" id="UP000092600"/>
    </source>
</evidence>
<feature type="domain" description="CCT" evidence="9">
    <location>
        <begin position="133"/>
        <end position="175"/>
    </location>
</feature>
<organism evidence="10 11">
    <name type="scientific">Ananas comosus</name>
    <name type="common">Pineapple</name>
    <name type="synonym">Ananas ananas</name>
    <dbReference type="NCBI Taxonomy" id="4615"/>
    <lineage>
        <taxon>Eukaryota</taxon>
        <taxon>Viridiplantae</taxon>
        <taxon>Streptophyta</taxon>
        <taxon>Embryophyta</taxon>
        <taxon>Tracheophyta</taxon>
        <taxon>Spermatophyta</taxon>
        <taxon>Magnoliopsida</taxon>
        <taxon>Liliopsida</taxon>
        <taxon>Poales</taxon>
        <taxon>Bromeliaceae</taxon>
        <taxon>Bromelioideae</taxon>
        <taxon>Ananas</taxon>
    </lineage>
</organism>
<accession>A0A199UJJ7</accession>
<dbReference type="InterPro" id="IPR010402">
    <property type="entry name" value="CCT_domain"/>
</dbReference>
<dbReference type="InterPro" id="IPR013088">
    <property type="entry name" value="Znf_NHR/GATA"/>
</dbReference>
<dbReference type="AlphaFoldDB" id="A0A199UJJ7"/>
<evidence type="ECO:0000256" key="4">
    <source>
        <dbReference type="ARBA" id="ARBA00023242"/>
    </source>
</evidence>
<dbReference type="EMBL" id="LSRQ01007476">
    <property type="protein sequence ID" value="OAY64909.1"/>
    <property type="molecule type" value="Genomic_DNA"/>
</dbReference>
<keyword evidence="5" id="KW-0863">Zinc-finger</keyword>
<feature type="compositionally biased region" description="Acidic residues" evidence="7">
    <location>
        <begin position="35"/>
        <end position="49"/>
    </location>
</feature>
<dbReference type="PROSITE" id="PS00344">
    <property type="entry name" value="GATA_ZN_FINGER_1"/>
    <property type="match status" value="1"/>
</dbReference>
<dbReference type="InterPro" id="IPR045280">
    <property type="entry name" value="TIFY-like"/>
</dbReference>
<comment type="subcellular location">
    <subcellularLocation>
        <location evidence="1 6">Nucleus</location>
    </subcellularLocation>
</comment>
<comment type="caution">
    <text evidence="10">The sequence shown here is derived from an EMBL/GenBank/DDBJ whole genome shotgun (WGS) entry which is preliminary data.</text>
</comment>
<keyword evidence="3" id="KW-0804">Transcription</keyword>
<evidence type="ECO:0000256" key="5">
    <source>
        <dbReference type="PROSITE-ProRule" id="PRU00094"/>
    </source>
</evidence>
<sequence>MPEPDQLPTDGHDRPPPTVPAAAAAEDCAAGDDAAAAEEEEEEEEEEEASAPMVVVAGGGVARQLTLLYQARSTSSNPSPREGPILVSQSTPISLLVQAVLLLLGGCEVPSSAVTLAVPPLNVDESMTAPTSRIASLNRFREKRKERCFDKKIRYAVRKEVALRVKRQKGQFAGKINPDVEASASPSCGSPPAKSQDDNPQERNCQNCGISEKLTPAMRRGPAGPRSLCNACGLMWANKGILRSHMKPPKPGTQNPTEVNDLVDASDSEIRSDDKAIVLTSDIHNPIATNADAYVGPSDFGKFLSNPDK</sequence>
<evidence type="ECO:0000313" key="10">
    <source>
        <dbReference type="EMBL" id="OAY64909.1"/>
    </source>
</evidence>
<feature type="domain" description="GATA-type" evidence="8">
    <location>
        <begin position="199"/>
        <end position="256"/>
    </location>
</feature>
<dbReference type="PANTHER" id="PTHR46125">
    <property type="entry name" value="GATA TRANSCRIPTION FACTOR 28"/>
    <property type="match status" value="1"/>
</dbReference>
<dbReference type="GO" id="GO:0006355">
    <property type="term" value="P:regulation of DNA-templated transcription"/>
    <property type="evidence" value="ECO:0007669"/>
    <property type="project" value="InterPro"/>
</dbReference>